<evidence type="ECO:0000256" key="1">
    <source>
        <dbReference type="ARBA" id="ARBA00005750"/>
    </source>
</evidence>
<evidence type="ECO:0000256" key="4">
    <source>
        <dbReference type="ARBA" id="ARBA00051722"/>
    </source>
</evidence>
<proteinExistence type="inferred from homology"/>
<dbReference type="GO" id="GO:0030145">
    <property type="term" value="F:manganese ion binding"/>
    <property type="evidence" value="ECO:0007669"/>
    <property type="project" value="InterPro"/>
</dbReference>
<reference evidence="5" key="1">
    <citation type="submission" date="2018-07" db="EMBL/GenBank/DDBJ databases">
        <authorList>
            <consortium name="Genoscope - CEA"/>
            <person name="William W."/>
        </authorList>
    </citation>
    <scope>NUCLEOTIDE SEQUENCE</scope>
    <source>
        <strain evidence="5">IK1</strain>
    </source>
</reference>
<dbReference type="EMBL" id="UPXX01000024">
    <property type="protein sequence ID" value="VBB43632.1"/>
    <property type="molecule type" value="Genomic_DNA"/>
</dbReference>
<dbReference type="SUPFAM" id="SSF51556">
    <property type="entry name" value="Metallo-dependent hydrolases"/>
    <property type="match status" value="1"/>
</dbReference>
<dbReference type="EC" id="3.1.3.48" evidence="2"/>
<comment type="similarity">
    <text evidence="1">Belongs to the metallo-dependent hydrolases superfamily. CpsB/CapC family.</text>
</comment>
<dbReference type="PANTHER" id="PTHR39181:SF1">
    <property type="entry name" value="TYROSINE-PROTEIN PHOSPHATASE YWQE"/>
    <property type="match status" value="1"/>
</dbReference>
<sequence>MIDLHCHILPNVDDGPQSVDESLAMARLAVKDGIREIVATPHSLNGIYSNSTQNVVSGVAAFNEILSANGIDLKVYPGADLHLCKNMIQRIENGEACTINNAGKFILLELPSQMVPNGVKDEIFALKLNGITPIITHPERNAVIQHDPNILYELIQMGALAQVTAMSLTGDFGEFIANVSGILVRDRLIHMIATDAHSSVDRPPVLSDAVEQVGELLKNYDEALSMVRAVPEAIFSGRFPDLGERSPARRSGKAA</sequence>
<dbReference type="GO" id="GO:0004725">
    <property type="term" value="F:protein tyrosine phosphatase activity"/>
    <property type="evidence" value="ECO:0007669"/>
    <property type="project" value="UniProtKB-EC"/>
</dbReference>
<evidence type="ECO:0000256" key="2">
    <source>
        <dbReference type="ARBA" id="ARBA00013064"/>
    </source>
</evidence>
<dbReference type="AlphaFoldDB" id="A0A653A7L1"/>
<name>A0A653A7L1_UNCDX</name>
<organism evidence="5">
    <name type="scientific">Uncultured Desulfatiglans sp</name>
    <dbReference type="NCBI Taxonomy" id="1748965"/>
    <lineage>
        <taxon>Bacteria</taxon>
        <taxon>Pseudomonadati</taxon>
        <taxon>Thermodesulfobacteriota</taxon>
        <taxon>Desulfobacteria</taxon>
        <taxon>Desulfatiglandales</taxon>
        <taxon>Desulfatiglandaceae</taxon>
        <taxon>Desulfatiglans</taxon>
        <taxon>environmental samples</taxon>
    </lineage>
</organism>
<dbReference type="PANTHER" id="PTHR39181">
    <property type="entry name" value="TYROSINE-PROTEIN PHOSPHATASE YWQE"/>
    <property type="match status" value="1"/>
</dbReference>
<dbReference type="PIRSF" id="PIRSF016557">
    <property type="entry name" value="Caps_synth_CpsB"/>
    <property type="match status" value="1"/>
</dbReference>
<evidence type="ECO:0000313" key="5">
    <source>
        <dbReference type="EMBL" id="VBB43632.1"/>
    </source>
</evidence>
<protein>
    <recommendedName>
        <fullName evidence="2">protein-tyrosine-phosphatase</fullName>
        <ecNumber evidence="2">3.1.3.48</ecNumber>
    </recommendedName>
</protein>
<dbReference type="Pfam" id="PF19567">
    <property type="entry name" value="CpsB_CapC"/>
    <property type="match status" value="1"/>
</dbReference>
<keyword evidence="3" id="KW-0378">Hydrolase</keyword>
<dbReference type="InterPro" id="IPR016667">
    <property type="entry name" value="Caps_polysacc_synth_CpsB/CapC"/>
</dbReference>
<dbReference type="Gene3D" id="3.20.20.140">
    <property type="entry name" value="Metal-dependent hydrolases"/>
    <property type="match status" value="1"/>
</dbReference>
<gene>
    <name evidence="5" type="ORF">TRIP_B300017</name>
</gene>
<comment type="catalytic activity">
    <reaction evidence="4">
        <text>O-phospho-L-tyrosyl-[protein] + H2O = L-tyrosyl-[protein] + phosphate</text>
        <dbReference type="Rhea" id="RHEA:10684"/>
        <dbReference type="Rhea" id="RHEA-COMP:10136"/>
        <dbReference type="Rhea" id="RHEA-COMP:20101"/>
        <dbReference type="ChEBI" id="CHEBI:15377"/>
        <dbReference type="ChEBI" id="CHEBI:43474"/>
        <dbReference type="ChEBI" id="CHEBI:46858"/>
        <dbReference type="ChEBI" id="CHEBI:61978"/>
        <dbReference type="EC" id="3.1.3.48"/>
    </reaction>
</comment>
<accession>A0A653A7L1</accession>
<dbReference type="UniPathway" id="UPA00934"/>
<dbReference type="GO" id="GO:0045227">
    <property type="term" value="P:capsule polysaccharide biosynthetic process"/>
    <property type="evidence" value="ECO:0007669"/>
    <property type="project" value="UniProtKB-UniPathway"/>
</dbReference>
<dbReference type="InterPro" id="IPR032466">
    <property type="entry name" value="Metal_Hydrolase"/>
</dbReference>
<evidence type="ECO:0000256" key="3">
    <source>
        <dbReference type="ARBA" id="ARBA00022801"/>
    </source>
</evidence>